<dbReference type="PROSITE" id="PS50005">
    <property type="entry name" value="TPR"/>
    <property type="match status" value="1"/>
</dbReference>
<accession>A0A1L7I7W9</accession>
<protein>
    <recommendedName>
        <fullName evidence="2">histidine kinase</fullName>
        <ecNumber evidence="2">2.7.13.3</ecNumber>
    </recommendedName>
</protein>
<dbReference type="InterPro" id="IPR005467">
    <property type="entry name" value="His_kinase_dom"/>
</dbReference>
<evidence type="ECO:0000313" key="5">
    <source>
        <dbReference type="Proteomes" id="UP000186230"/>
    </source>
</evidence>
<dbReference type="SUPFAM" id="SSF52172">
    <property type="entry name" value="CheY-like"/>
    <property type="match status" value="1"/>
</dbReference>
<dbReference type="OrthoDB" id="4457677at2"/>
<dbReference type="PRINTS" id="PR00344">
    <property type="entry name" value="BCTRLSENSOR"/>
</dbReference>
<dbReference type="InterPro" id="IPR004358">
    <property type="entry name" value="Sig_transdc_His_kin-like_C"/>
</dbReference>
<dbReference type="SMART" id="SM00448">
    <property type="entry name" value="REC"/>
    <property type="match status" value="1"/>
</dbReference>
<reference evidence="4 5" key="1">
    <citation type="submission" date="2016-07" db="EMBL/GenBank/DDBJ databases">
        <title>Multi-omics approach to identify versatile polysaccharide utilization systems of a marine flavobacterium Gramella flava.</title>
        <authorList>
            <person name="Tang K."/>
        </authorList>
    </citation>
    <scope>NUCLEOTIDE SEQUENCE [LARGE SCALE GENOMIC DNA]</scope>
    <source>
        <strain evidence="4 5">JLT2011</strain>
    </source>
</reference>
<dbReference type="Pfam" id="PF13181">
    <property type="entry name" value="TPR_8"/>
    <property type="match status" value="1"/>
</dbReference>
<dbReference type="SMART" id="SM00387">
    <property type="entry name" value="HATPase_c"/>
    <property type="match status" value="1"/>
</dbReference>
<dbReference type="Pfam" id="PF00512">
    <property type="entry name" value="HisKA"/>
    <property type="match status" value="1"/>
</dbReference>
<dbReference type="SUPFAM" id="SSF48452">
    <property type="entry name" value="TPR-like"/>
    <property type="match status" value="1"/>
</dbReference>
<dbReference type="InterPro" id="IPR011006">
    <property type="entry name" value="CheY-like_superfamily"/>
</dbReference>
<dbReference type="SMART" id="SM00388">
    <property type="entry name" value="HisKA"/>
    <property type="match status" value="1"/>
</dbReference>
<dbReference type="SUPFAM" id="SSF47384">
    <property type="entry name" value="Homodimeric domain of signal transducing histidine kinase"/>
    <property type="match status" value="1"/>
</dbReference>
<dbReference type="Gene3D" id="1.25.40.10">
    <property type="entry name" value="Tetratricopeptide repeat domain"/>
    <property type="match status" value="2"/>
</dbReference>
<dbReference type="EC" id="2.7.13.3" evidence="2"/>
<dbReference type="InterPro" id="IPR036097">
    <property type="entry name" value="HisK_dim/P_sf"/>
</dbReference>
<dbReference type="InterPro" id="IPR001789">
    <property type="entry name" value="Sig_transdc_resp-reg_receiver"/>
</dbReference>
<dbReference type="CDD" id="cd17546">
    <property type="entry name" value="REC_hyHK_CKI1_RcsC-like"/>
    <property type="match status" value="1"/>
</dbReference>
<dbReference type="InterPro" id="IPR019734">
    <property type="entry name" value="TPR_rpt"/>
</dbReference>
<evidence type="ECO:0000313" key="4">
    <source>
        <dbReference type="EMBL" id="APU69195.1"/>
    </source>
</evidence>
<name>A0A1L7I7W9_9FLAO</name>
<sequence length="743" mass="85786">MKKYYIFSLLAIQFLWFESAAQDIPIISRDSLEALLIRADEHISAYNYEQAIDDSYELINLAKAKDDNVYLAQAYNELGHIYLDTKDTARAKTNYFLGLQYALETKNDTILMRSYNNLGNIFSEIPETVQKGIDYYNKVVELAEKNQDTSELMIPLANIGWTYMDSGKFDKGYPYVHKALKLMDHQRIYHGEEFSTFYSQIYMLHGRYFASRKEYDSASVYFQKSLEIAEKDSLLLAATESYLEYADMLKEKGDYQGAYNALEKYNDLNSRIFEAEKMKQMEIATAQFNVNEYRKNLEVIKREQRYQNQIIEKSQEKVIVMVLSSLVLMFILFFLNKINRDRKKLINELKYKNQQLKEAKDEAEKLSMLKTRFFSTVSHEIRTPLYGVIGLTSLLLEDKSLAKHKTDLRSLKFSADYLLALINDVLQMNKMESNQVKLENVSFSLNDLINSITNSFEFTRLQNKNEIKVHLDEQIPSFLIGDPVRLSQVLMNLVGNAVKFTERGLIEISAIQRKKENNQSYVFFEVKDNGPGIPESKKKIIFEEFSQLESANYNYQGTGLGLPIVKKLLKLFGSQIHLESKEGEGSAFSFVIAFKEDTSKKQEVKTREESILEDAGQVKNILIVDDNRINQVVTKRILEKKKFQCDVAADGITAVQKVRDGEFDLVLMDLNMPGLSGFEASTEIRKFNKDIPLVALTAVEVEEVREEIYGSGMNDIIVKPYDVEQFYQIIYRNLLANKLSEKV</sequence>
<keyword evidence="5" id="KW-1185">Reference proteome</keyword>
<dbReference type="Gene3D" id="3.40.50.2300">
    <property type="match status" value="1"/>
</dbReference>
<dbReference type="InterPro" id="IPR003594">
    <property type="entry name" value="HATPase_dom"/>
</dbReference>
<gene>
    <name evidence="4" type="ORF">GRFL_2471</name>
</gene>
<dbReference type="Gene3D" id="1.10.287.130">
    <property type="match status" value="1"/>
</dbReference>
<dbReference type="GO" id="GO:0000155">
    <property type="term" value="F:phosphorelay sensor kinase activity"/>
    <property type="evidence" value="ECO:0007669"/>
    <property type="project" value="InterPro"/>
</dbReference>
<dbReference type="SUPFAM" id="SSF55874">
    <property type="entry name" value="ATPase domain of HSP90 chaperone/DNA topoisomerase II/histidine kinase"/>
    <property type="match status" value="1"/>
</dbReference>
<evidence type="ECO:0000256" key="1">
    <source>
        <dbReference type="ARBA" id="ARBA00000085"/>
    </source>
</evidence>
<dbReference type="PROSITE" id="PS50109">
    <property type="entry name" value="HIS_KIN"/>
    <property type="match status" value="1"/>
</dbReference>
<dbReference type="PROSITE" id="PS50110">
    <property type="entry name" value="RESPONSE_REGULATORY"/>
    <property type="match status" value="1"/>
</dbReference>
<keyword evidence="4" id="KW-0808">Transferase</keyword>
<organism evidence="4 5">
    <name type="scientific">Christiangramia flava JLT2011</name>
    <dbReference type="NCBI Taxonomy" id="1229726"/>
    <lineage>
        <taxon>Bacteria</taxon>
        <taxon>Pseudomonadati</taxon>
        <taxon>Bacteroidota</taxon>
        <taxon>Flavobacteriia</taxon>
        <taxon>Flavobacteriales</taxon>
        <taxon>Flavobacteriaceae</taxon>
        <taxon>Christiangramia</taxon>
    </lineage>
</organism>
<dbReference type="SMART" id="SM00028">
    <property type="entry name" value="TPR"/>
    <property type="match status" value="4"/>
</dbReference>
<dbReference type="Pfam" id="PF00072">
    <property type="entry name" value="Response_reg"/>
    <property type="match status" value="1"/>
</dbReference>
<evidence type="ECO:0000256" key="3">
    <source>
        <dbReference type="ARBA" id="ARBA00022553"/>
    </source>
</evidence>
<dbReference type="EMBL" id="CP016359">
    <property type="protein sequence ID" value="APU69195.1"/>
    <property type="molecule type" value="Genomic_DNA"/>
</dbReference>
<dbReference type="Gene3D" id="3.30.565.10">
    <property type="entry name" value="Histidine kinase-like ATPase, C-terminal domain"/>
    <property type="match status" value="1"/>
</dbReference>
<dbReference type="PANTHER" id="PTHR45339:SF5">
    <property type="entry name" value="HISTIDINE KINASE"/>
    <property type="match status" value="1"/>
</dbReference>
<dbReference type="RefSeq" id="WP_083644887.1">
    <property type="nucleotide sequence ID" value="NZ_AMRU01000007.1"/>
</dbReference>
<dbReference type="Pfam" id="PF02518">
    <property type="entry name" value="HATPase_c"/>
    <property type="match status" value="1"/>
</dbReference>
<dbReference type="InterPro" id="IPR003661">
    <property type="entry name" value="HisK_dim/P_dom"/>
</dbReference>
<comment type="catalytic activity">
    <reaction evidence="1">
        <text>ATP + protein L-histidine = ADP + protein N-phospho-L-histidine.</text>
        <dbReference type="EC" id="2.7.13.3"/>
    </reaction>
</comment>
<proteinExistence type="predicted"/>
<keyword evidence="4" id="KW-0418">Kinase</keyword>
<dbReference type="Proteomes" id="UP000186230">
    <property type="component" value="Chromosome"/>
</dbReference>
<dbReference type="CDD" id="cd00082">
    <property type="entry name" value="HisKA"/>
    <property type="match status" value="1"/>
</dbReference>
<evidence type="ECO:0000256" key="2">
    <source>
        <dbReference type="ARBA" id="ARBA00012438"/>
    </source>
</evidence>
<dbReference type="CDD" id="cd16922">
    <property type="entry name" value="HATPase_EvgS-ArcB-TorS-like"/>
    <property type="match status" value="1"/>
</dbReference>
<dbReference type="STRING" id="1229726.GRFL_2471"/>
<dbReference type="PANTHER" id="PTHR45339">
    <property type="entry name" value="HYBRID SIGNAL TRANSDUCTION HISTIDINE KINASE J"/>
    <property type="match status" value="1"/>
</dbReference>
<dbReference type="AlphaFoldDB" id="A0A1L7I7W9"/>
<dbReference type="InterPro" id="IPR036890">
    <property type="entry name" value="HATPase_C_sf"/>
</dbReference>
<dbReference type="InterPro" id="IPR011990">
    <property type="entry name" value="TPR-like_helical_dom_sf"/>
</dbReference>
<dbReference type="FunFam" id="3.30.565.10:FF:000010">
    <property type="entry name" value="Sensor histidine kinase RcsC"/>
    <property type="match status" value="1"/>
</dbReference>
<keyword evidence="3" id="KW-0597">Phosphoprotein</keyword>
<dbReference type="KEGG" id="gfl:GRFL_2471"/>